<keyword evidence="1" id="KW-0732">Signal</keyword>
<dbReference type="EMBL" id="FZOB01000007">
    <property type="protein sequence ID" value="SNR80501.1"/>
    <property type="molecule type" value="Genomic_DNA"/>
</dbReference>
<feature type="signal peptide" evidence="1">
    <location>
        <begin position="1"/>
        <end position="21"/>
    </location>
</feature>
<dbReference type="OrthoDB" id="9790239at2"/>
<accession>A0A238ZC36</accession>
<dbReference type="PANTHER" id="PTHR38831">
    <property type="entry name" value="TYPE II SECRETION SYSTEM PROTEIN K"/>
    <property type="match status" value="1"/>
</dbReference>
<dbReference type="InterPro" id="IPR038072">
    <property type="entry name" value="GspK_central_sf"/>
</dbReference>
<dbReference type="PANTHER" id="PTHR38831:SF2">
    <property type="entry name" value="TYPE II SECRETION SYSTEM PROTEIN K"/>
    <property type="match status" value="1"/>
</dbReference>
<keyword evidence="3" id="KW-1185">Reference proteome</keyword>
<dbReference type="GO" id="GO:0009306">
    <property type="term" value="P:protein secretion"/>
    <property type="evidence" value="ECO:0007669"/>
    <property type="project" value="InterPro"/>
</dbReference>
<dbReference type="Gene3D" id="1.10.40.60">
    <property type="entry name" value="EpsJ-like"/>
    <property type="match status" value="2"/>
</dbReference>
<sequence length="288" mass="32648">MILIVVLMVLASLTVAVTETADDSYFLQRYTDILLQKEQIMAFADGISAGVITLFSYDDSNVDYYGEYWTYPVPFSLHGIGLNVEIEDEERYLNPNILVENGKVNEKAREIFNRLFEITGIGSEMTEKLIEWIAPSDVDDGLKHAPFDTTEEIKLIEGVTPEIYNGRIEDGEFKPGLRSLLSVWSSGKVNINTASKWILMALDSEIDENLAAKIISYREKKPFKKVDDLINVDGVTSDIIYRIKPFADVRSSHFLARAQIDIGDTSYTVEILFVRSGGTLKEVWRRIR</sequence>
<dbReference type="InterPro" id="IPR010994">
    <property type="entry name" value="RuvA_2-like"/>
</dbReference>
<evidence type="ECO:0000256" key="1">
    <source>
        <dbReference type="SAM" id="SignalP"/>
    </source>
</evidence>
<protein>
    <submittedName>
        <fullName evidence="2">General secretion pathway protein K</fullName>
    </submittedName>
</protein>
<dbReference type="RefSeq" id="WP_089323208.1">
    <property type="nucleotide sequence ID" value="NZ_FZOB01000007.1"/>
</dbReference>
<evidence type="ECO:0000313" key="2">
    <source>
        <dbReference type="EMBL" id="SNR80501.1"/>
    </source>
</evidence>
<dbReference type="InterPro" id="IPR005628">
    <property type="entry name" value="GspK"/>
</dbReference>
<evidence type="ECO:0000313" key="3">
    <source>
        <dbReference type="Proteomes" id="UP000198405"/>
    </source>
</evidence>
<dbReference type="Proteomes" id="UP000198405">
    <property type="component" value="Unassembled WGS sequence"/>
</dbReference>
<dbReference type="Gene3D" id="3.30.1300.30">
    <property type="entry name" value="GSPII I/J protein-like"/>
    <property type="match status" value="1"/>
</dbReference>
<dbReference type="GO" id="GO:0016020">
    <property type="term" value="C:membrane"/>
    <property type="evidence" value="ECO:0007669"/>
    <property type="project" value="InterPro"/>
</dbReference>
<dbReference type="AlphaFoldDB" id="A0A238ZC36"/>
<reference evidence="3" key="1">
    <citation type="submission" date="2017-06" db="EMBL/GenBank/DDBJ databases">
        <authorList>
            <person name="Varghese N."/>
            <person name="Submissions S."/>
        </authorList>
    </citation>
    <scope>NUCLEOTIDE SEQUENCE [LARGE SCALE GENOMIC DNA]</scope>
    <source>
        <strain evidence="3">DSM 15668</strain>
    </source>
</reference>
<proteinExistence type="predicted"/>
<organism evidence="2 3">
    <name type="scientific">Desulfurobacterium atlanticum</name>
    <dbReference type="NCBI Taxonomy" id="240169"/>
    <lineage>
        <taxon>Bacteria</taxon>
        <taxon>Pseudomonadati</taxon>
        <taxon>Aquificota</taxon>
        <taxon>Aquificia</taxon>
        <taxon>Desulfurobacteriales</taxon>
        <taxon>Desulfurobacteriaceae</taxon>
        <taxon>Desulfurobacterium</taxon>
    </lineage>
</organism>
<gene>
    <name evidence="2" type="ORF">SAMN06265340_10784</name>
</gene>
<dbReference type="SUPFAM" id="SSF47781">
    <property type="entry name" value="RuvA domain 2-like"/>
    <property type="match status" value="1"/>
</dbReference>
<feature type="chain" id="PRO_5013189848" evidence="1">
    <location>
        <begin position="22"/>
        <end position="288"/>
    </location>
</feature>
<name>A0A238ZC36_9BACT</name>
<dbReference type="SUPFAM" id="SSF158544">
    <property type="entry name" value="GspK insert domain-like"/>
    <property type="match status" value="1"/>
</dbReference>
<dbReference type="Pfam" id="PF12836">
    <property type="entry name" value="HHH_3"/>
    <property type="match status" value="1"/>
</dbReference>